<accession>A0AAU8GFI8</accession>
<proteinExistence type="predicted"/>
<name>A0AAU8GFI8_9CAUD</name>
<sequence length="31" mass="3543">MEVHLGYPHHLNSTRGRSEALKAIVEAYFES</sequence>
<reference evidence="1" key="1">
    <citation type="submission" date="2024-05" db="EMBL/GenBank/DDBJ databases">
        <authorList>
            <person name="Mugo M.M."/>
            <person name="Musyoki A.M."/>
            <person name="Makumi A.M."/>
            <person name="Mutai I."/>
            <person name="Drechsel O."/>
            <person name="Kering K.K."/>
            <person name="Muturi P."/>
            <person name="Mbae C.K."/>
            <person name="Kariuki S.M."/>
        </authorList>
    </citation>
    <scope>NUCLEOTIDE SEQUENCE</scope>
</reference>
<protein>
    <submittedName>
        <fullName evidence="1">Uncharacterized protein</fullName>
    </submittedName>
</protein>
<gene>
    <name evidence="1" type="ORF">YRYPWZST_CDS0211</name>
</gene>
<evidence type="ECO:0000313" key="1">
    <source>
        <dbReference type="EMBL" id="XCH40612.1"/>
    </source>
</evidence>
<organism evidence="1">
    <name type="scientific">Salmonella phage vB_SEnST11_KE23</name>
    <dbReference type="NCBI Taxonomy" id="3161174"/>
    <lineage>
        <taxon>Viruses</taxon>
        <taxon>Duplodnaviria</taxon>
        <taxon>Heunggongvirae</taxon>
        <taxon>Uroviricota</taxon>
        <taxon>Caudoviricetes</taxon>
        <taxon>Vequintavirinae</taxon>
        <taxon>Seunavirus</taxon>
    </lineage>
</organism>
<dbReference type="EMBL" id="PP856722">
    <property type="protein sequence ID" value="XCH40612.1"/>
    <property type="molecule type" value="Genomic_DNA"/>
</dbReference>